<protein>
    <recommendedName>
        <fullName evidence="1">Luciferase-like domain-containing protein</fullName>
    </recommendedName>
</protein>
<dbReference type="PANTHER" id="PTHR43244">
    <property type="match status" value="1"/>
</dbReference>
<dbReference type="InterPro" id="IPR050564">
    <property type="entry name" value="F420-G6PD/mer"/>
</dbReference>
<evidence type="ECO:0000313" key="3">
    <source>
        <dbReference type="Proteomes" id="UP000438448"/>
    </source>
</evidence>
<keyword evidence="3" id="KW-1185">Reference proteome</keyword>
<dbReference type="AlphaFoldDB" id="A0A7K0DDQ1"/>
<dbReference type="Proteomes" id="UP000438448">
    <property type="component" value="Unassembled WGS sequence"/>
</dbReference>
<dbReference type="RefSeq" id="WP_153415684.1">
    <property type="nucleotide sequence ID" value="NZ_WEGK01000025.1"/>
</dbReference>
<evidence type="ECO:0000313" key="2">
    <source>
        <dbReference type="EMBL" id="MQY23933.1"/>
    </source>
</evidence>
<dbReference type="NCBIfam" id="TIGR03620">
    <property type="entry name" value="F420_MSMEG_4141"/>
    <property type="match status" value="1"/>
</dbReference>
<reference evidence="2 3" key="1">
    <citation type="submission" date="2019-10" db="EMBL/GenBank/DDBJ databases">
        <title>Nocardia macrotermitis sp. nov. and Nocardia aurantia sp. nov., isolated from the gut of fungus growing-termite Macrotermes natalensis.</title>
        <authorList>
            <person name="Benndorf R."/>
            <person name="Schwitalla J."/>
            <person name="Martin K."/>
            <person name="De Beer W."/>
            <person name="Kaster A.-K."/>
            <person name="Vollmers J."/>
            <person name="Poulsen M."/>
            <person name="Beemelmanns C."/>
        </authorList>
    </citation>
    <scope>NUCLEOTIDE SEQUENCE [LARGE SCALE GENOMIC DNA]</scope>
    <source>
        <strain evidence="2 3">RB20</strain>
    </source>
</reference>
<dbReference type="Gene3D" id="3.20.20.30">
    <property type="entry name" value="Luciferase-like domain"/>
    <property type="match status" value="1"/>
</dbReference>
<dbReference type="OrthoDB" id="4760590at2"/>
<organism evidence="2 3">
    <name type="scientific">Nocardia macrotermitis</name>
    <dbReference type="NCBI Taxonomy" id="2585198"/>
    <lineage>
        <taxon>Bacteria</taxon>
        <taxon>Bacillati</taxon>
        <taxon>Actinomycetota</taxon>
        <taxon>Actinomycetes</taxon>
        <taxon>Mycobacteriales</taxon>
        <taxon>Nocardiaceae</taxon>
        <taxon>Nocardia</taxon>
    </lineage>
</organism>
<name>A0A7K0DDQ1_9NOCA</name>
<proteinExistence type="predicted"/>
<dbReference type="InterPro" id="IPR019922">
    <property type="entry name" value="Lucif-like_OxRdatse_MSMEG_4141"/>
</dbReference>
<dbReference type="InterPro" id="IPR036661">
    <property type="entry name" value="Luciferase-like_sf"/>
</dbReference>
<dbReference type="PANTHER" id="PTHR43244:SF2">
    <property type="entry name" value="CONSERVED HYPOTHETICAL ALANINE AND PROLINE-RICH PROTEIN"/>
    <property type="match status" value="1"/>
</dbReference>
<comment type="caution">
    <text evidence="2">The sequence shown here is derived from an EMBL/GenBank/DDBJ whole genome shotgun (WGS) entry which is preliminary data.</text>
</comment>
<dbReference type="InterPro" id="IPR011251">
    <property type="entry name" value="Luciferase-like_dom"/>
</dbReference>
<dbReference type="SUPFAM" id="SSF51679">
    <property type="entry name" value="Bacterial luciferase-like"/>
    <property type="match status" value="1"/>
</dbReference>
<evidence type="ECO:0000259" key="1">
    <source>
        <dbReference type="Pfam" id="PF00296"/>
    </source>
</evidence>
<dbReference type="EMBL" id="WEGK01000025">
    <property type="protein sequence ID" value="MQY23933.1"/>
    <property type="molecule type" value="Genomic_DNA"/>
</dbReference>
<dbReference type="CDD" id="cd01097">
    <property type="entry name" value="Tetrahydromethanopterin_reductase"/>
    <property type="match status" value="1"/>
</dbReference>
<sequence length="306" mass="32285">MTIDLVNAARRMLGPVGVSLPVSFTSTPSATAQRDAGRRLEQAGYRALWTNEVIGKDAFAHLSVLLAATERLTVGTCVANIWARPPQTAHGAAAYLAQAYPDRFVLGLGVGYPQQAESVGRPFGSPLATMRDYITGMDAETSPPAPDSSYPRILAANGPNMLALAGEISDGALPAGLPPEHTARARKTLGPDKLLVVGLSAVIDDDLDRARDTARQVFATWSARPPFRTTIAEFGYETTEDATPDDHVVDALVAHGTPDSIAGKIREHLAAGADHVTLLQPIGTEFASGIDGYVNIAPALSGVERR</sequence>
<dbReference type="Pfam" id="PF00296">
    <property type="entry name" value="Bac_luciferase"/>
    <property type="match status" value="1"/>
</dbReference>
<dbReference type="GO" id="GO:0016705">
    <property type="term" value="F:oxidoreductase activity, acting on paired donors, with incorporation or reduction of molecular oxygen"/>
    <property type="evidence" value="ECO:0007669"/>
    <property type="project" value="InterPro"/>
</dbReference>
<accession>A0A7K0DDQ1</accession>
<gene>
    <name evidence="2" type="ORF">NRB20_70660</name>
</gene>
<feature type="domain" description="Luciferase-like" evidence="1">
    <location>
        <begin position="28"/>
        <end position="275"/>
    </location>
</feature>